<keyword evidence="10" id="KW-1185">Reference proteome</keyword>
<dbReference type="RefSeq" id="WP_152808474.1">
    <property type="nucleotide sequence ID" value="NZ_WHNW01000001.1"/>
</dbReference>
<dbReference type="InterPro" id="IPR058031">
    <property type="entry name" value="AAA_lid_NorR"/>
</dbReference>
<dbReference type="SUPFAM" id="SSF52172">
    <property type="entry name" value="CheY-like"/>
    <property type="match status" value="1"/>
</dbReference>
<dbReference type="PANTHER" id="PTHR32071">
    <property type="entry name" value="TRANSCRIPTIONAL REGULATORY PROTEIN"/>
    <property type="match status" value="1"/>
</dbReference>
<keyword evidence="1 6" id="KW-0597">Phosphoprotein</keyword>
<dbReference type="InterPro" id="IPR002078">
    <property type="entry name" value="Sigma_54_int"/>
</dbReference>
<dbReference type="InterPro" id="IPR009057">
    <property type="entry name" value="Homeodomain-like_sf"/>
</dbReference>
<evidence type="ECO:0000256" key="4">
    <source>
        <dbReference type="ARBA" id="ARBA00023015"/>
    </source>
</evidence>
<dbReference type="SUPFAM" id="SSF52540">
    <property type="entry name" value="P-loop containing nucleoside triphosphate hydrolases"/>
    <property type="match status" value="1"/>
</dbReference>
<dbReference type="CDD" id="cd17550">
    <property type="entry name" value="REC_NtrX-like"/>
    <property type="match status" value="1"/>
</dbReference>
<reference evidence="9 10" key="1">
    <citation type="submission" date="2019-10" db="EMBL/GenBank/DDBJ databases">
        <title>Cardiobacteriales fam. a chemoheterotrophic member of the order Cardiobacteriales, and proposal of Cardiobacteriales fam. nov.</title>
        <authorList>
            <person name="Wang C."/>
        </authorList>
    </citation>
    <scope>NUCLEOTIDE SEQUENCE [LARGE SCALE GENOMIC DNA]</scope>
    <source>
        <strain evidence="9 10">ML27</strain>
    </source>
</reference>
<dbReference type="Gene3D" id="1.10.10.60">
    <property type="entry name" value="Homeodomain-like"/>
    <property type="match status" value="1"/>
</dbReference>
<dbReference type="GO" id="GO:0005524">
    <property type="term" value="F:ATP binding"/>
    <property type="evidence" value="ECO:0007669"/>
    <property type="project" value="UniProtKB-KW"/>
</dbReference>
<dbReference type="SUPFAM" id="SSF46689">
    <property type="entry name" value="Homeodomain-like"/>
    <property type="match status" value="1"/>
</dbReference>
<gene>
    <name evidence="9" type="ORF">GCU85_01110</name>
</gene>
<dbReference type="GO" id="GO:0043565">
    <property type="term" value="F:sequence-specific DNA binding"/>
    <property type="evidence" value="ECO:0007669"/>
    <property type="project" value="InterPro"/>
</dbReference>
<dbReference type="Gene3D" id="3.40.50.300">
    <property type="entry name" value="P-loop containing nucleotide triphosphate hydrolases"/>
    <property type="match status" value="1"/>
</dbReference>
<sequence>MNLQPTTILIIDDEPDICELLKDILEDEGYAVITAANANQADEIYQNINQPIDIALLDIWMPDEDGISLLKRWQEKTLRCEIIMMSGHGTIETAVQATKHGAFDFVEKPISTAKLLITLENAAKKIKLEKKNAALLSTINPPIKIVGKSDSIKEIKNQLELLKTNELPVSFWGKSGTGKQFYSRYLHQITPDKASEPFISVNAAALSRTNQLVEIFGSGETQGLIQQAGSGTLYIDEMMDLTPETQALFTQLIEEKTVKRPQSKVNEPITARLCFGSQYHPDTLIEQGSIKPDFYYQIKSIAIFLPNLQTYQDDIPELINHFIYEFVDQEDLPFRQFTMQALNFLRQCPWTGNVRELKNFVQRALVLAESDEIDVETVQSLMQINHQASLDSDDSIPIDLPIREAREQFERAYFIKQLAHCEGNVAKLAERSGLERTNLYRKLKSLDIQYK</sequence>
<dbReference type="InterPro" id="IPR027417">
    <property type="entry name" value="P-loop_NTPase"/>
</dbReference>
<dbReference type="Proteomes" id="UP000471298">
    <property type="component" value="Unassembled WGS sequence"/>
</dbReference>
<dbReference type="EMBL" id="WHNW01000001">
    <property type="protein sequence ID" value="MPV85331.1"/>
    <property type="molecule type" value="Genomic_DNA"/>
</dbReference>
<dbReference type="InterPro" id="IPR002197">
    <property type="entry name" value="HTH_Fis"/>
</dbReference>
<feature type="domain" description="Sigma-54 factor interaction" evidence="7">
    <location>
        <begin position="145"/>
        <end position="366"/>
    </location>
</feature>
<evidence type="ECO:0000313" key="9">
    <source>
        <dbReference type="EMBL" id="MPV85331.1"/>
    </source>
</evidence>
<organism evidence="9 10">
    <name type="scientific">Ostreibacterium oceani</name>
    <dbReference type="NCBI Taxonomy" id="2654998"/>
    <lineage>
        <taxon>Bacteria</taxon>
        <taxon>Pseudomonadati</taxon>
        <taxon>Pseudomonadota</taxon>
        <taxon>Gammaproteobacteria</taxon>
        <taxon>Cardiobacteriales</taxon>
        <taxon>Ostreibacteriaceae</taxon>
        <taxon>Ostreibacterium</taxon>
    </lineage>
</organism>
<protein>
    <submittedName>
        <fullName evidence="9">Response regulator</fullName>
    </submittedName>
</protein>
<dbReference type="PROSITE" id="PS50045">
    <property type="entry name" value="SIGMA54_INTERACT_4"/>
    <property type="match status" value="1"/>
</dbReference>
<dbReference type="Gene3D" id="3.40.50.2300">
    <property type="match status" value="1"/>
</dbReference>
<dbReference type="GO" id="GO:0006355">
    <property type="term" value="P:regulation of DNA-templated transcription"/>
    <property type="evidence" value="ECO:0007669"/>
    <property type="project" value="InterPro"/>
</dbReference>
<feature type="domain" description="Response regulatory" evidence="8">
    <location>
        <begin position="7"/>
        <end position="123"/>
    </location>
</feature>
<proteinExistence type="predicted"/>
<dbReference type="GO" id="GO:0000160">
    <property type="term" value="P:phosphorelay signal transduction system"/>
    <property type="evidence" value="ECO:0007669"/>
    <property type="project" value="InterPro"/>
</dbReference>
<dbReference type="Pfam" id="PF25601">
    <property type="entry name" value="AAA_lid_14"/>
    <property type="match status" value="1"/>
</dbReference>
<keyword evidence="4" id="KW-0805">Transcription regulation</keyword>
<keyword evidence="5" id="KW-0804">Transcription</keyword>
<evidence type="ECO:0000259" key="8">
    <source>
        <dbReference type="PROSITE" id="PS50110"/>
    </source>
</evidence>
<evidence type="ECO:0000256" key="1">
    <source>
        <dbReference type="ARBA" id="ARBA00022553"/>
    </source>
</evidence>
<dbReference type="InParanoid" id="A0A6N7ES12"/>
<dbReference type="InterPro" id="IPR001789">
    <property type="entry name" value="Sig_transdc_resp-reg_receiver"/>
</dbReference>
<evidence type="ECO:0000256" key="2">
    <source>
        <dbReference type="ARBA" id="ARBA00022741"/>
    </source>
</evidence>
<evidence type="ECO:0000313" key="10">
    <source>
        <dbReference type="Proteomes" id="UP000471298"/>
    </source>
</evidence>
<accession>A0A6N7ES12</accession>
<dbReference type="PANTHER" id="PTHR32071:SF17">
    <property type="entry name" value="TRANSCRIPTIONAL REGULATOR (NTRC FAMILY)"/>
    <property type="match status" value="1"/>
</dbReference>
<dbReference type="InterPro" id="IPR011006">
    <property type="entry name" value="CheY-like_superfamily"/>
</dbReference>
<evidence type="ECO:0000259" key="7">
    <source>
        <dbReference type="PROSITE" id="PS50045"/>
    </source>
</evidence>
<name>A0A6N7ES12_9GAMM</name>
<evidence type="ECO:0000256" key="3">
    <source>
        <dbReference type="ARBA" id="ARBA00022840"/>
    </source>
</evidence>
<keyword evidence="3" id="KW-0067">ATP-binding</keyword>
<feature type="modified residue" description="4-aspartylphosphate" evidence="6">
    <location>
        <position position="58"/>
    </location>
</feature>
<evidence type="ECO:0000256" key="6">
    <source>
        <dbReference type="PROSITE-ProRule" id="PRU00169"/>
    </source>
</evidence>
<dbReference type="InterPro" id="IPR000641">
    <property type="entry name" value="CbxX/CfxQ"/>
</dbReference>
<dbReference type="AlphaFoldDB" id="A0A6N7ES12"/>
<dbReference type="Gene3D" id="1.10.8.60">
    <property type="match status" value="1"/>
</dbReference>
<dbReference type="Pfam" id="PF00158">
    <property type="entry name" value="Sigma54_activat"/>
    <property type="match status" value="1"/>
</dbReference>
<dbReference type="PROSITE" id="PS50110">
    <property type="entry name" value="RESPONSE_REGULATORY"/>
    <property type="match status" value="1"/>
</dbReference>
<keyword evidence="2" id="KW-0547">Nucleotide-binding</keyword>
<dbReference type="Pfam" id="PF00072">
    <property type="entry name" value="Response_reg"/>
    <property type="match status" value="1"/>
</dbReference>
<dbReference type="PRINTS" id="PR00819">
    <property type="entry name" value="CBXCFQXSUPER"/>
</dbReference>
<dbReference type="Pfam" id="PF02954">
    <property type="entry name" value="HTH_8"/>
    <property type="match status" value="1"/>
</dbReference>
<dbReference type="SMART" id="SM00448">
    <property type="entry name" value="REC"/>
    <property type="match status" value="1"/>
</dbReference>
<evidence type="ECO:0000256" key="5">
    <source>
        <dbReference type="ARBA" id="ARBA00023163"/>
    </source>
</evidence>
<comment type="caution">
    <text evidence="9">The sequence shown here is derived from an EMBL/GenBank/DDBJ whole genome shotgun (WGS) entry which is preliminary data.</text>
</comment>